<feature type="compositionally biased region" description="Polar residues" evidence="1">
    <location>
        <begin position="829"/>
        <end position="843"/>
    </location>
</feature>
<evidence type="ECO:0000256" key="1">
    <source>
        <dbReference type="SAM" id="MobiDB-lite"/>
    </source>
</evidence>
<feature type="region of interest" description="Disordered" evidence="1">
    <location>
        <begin position="664"/>
        <end position="684"/>
    </location>
</feature>
<dbReference type="Proteomes" id="UP001164746">
    <property type="component" value="Chromosome 2"/>
</dbReference>
<dbReference type="EMBL" id="CP111013">
    <property type="protein sequence ID" value="WAQ97410.1"/>
    <property type="molecule type" value="Genomic_DNA"/>
</dbReference>
<feature type="compositionally biased region" description="Basic and acidic residues" evidence="1">
    <location>
        <begin position="484"/>
        <end position="494"/>
    </location>
</feature>
<feature type="compositionally biased region" description="Basic and acidic residues" evidence="1">
    <location>
        <begin position="590"/>
        <end position="609"/>
    </location>
</feature>
<feature type="non-terminal residue" evidence="2">
    <location>
        <position position="1"/>
    </location>
</feature>
<evidence type="ECO:0000313" key="2">
    <source>
        <dbReference type="EMBL" id="WAQ97410.1"/>
    </source>
</evidence>
<protein>
    <submittedName>
        <fullName evidence="2">ZGRF1-like protein</fullName>
    </submittedName>
</protein>
<feature type="compositionally biased region" description="Polar residues" evidence="1">
    <location>
        <begin position="664"/>
        <end position="674"/>
    </location>
</feature>
<keyword evidence="3" id="KW-1185">Reference proteome</keyword>
<organism evidence="2 3">
    <name type="scientific">Mya arenaria</name>
    <name type="common">Soft-shell clam</name>
    <dbReference type="NCBI Taxonomy" id="6604"/>
    <lineage>
        <taxon>Eukaryota</taxon>
        <taxon>Metazoa</taxon>
        <taxon>Spiralia</taxon>
        <taxon>Lophotrochozoa</taxon>
        <taxon>Mollusca</taxon>
        <taxon>Bivalvia</taxon>
        <taxon>Autobranchia</taxon>
        <taxon>Heteroconchia</taxon>
        <taxon>Euheterodonta</taxon>
        <taxon>Imparidentia</taxon>
        <taxon>Neoheterodontei</taxon>
        <taxon>Myida</taxon>
        <taxon>Myoidea</taxon>
        <taxon>Myidae</taxon>
        <taxon>Mya</taxon>
    </lineage>
</organism>
<gene>
    <name evidence="2" type="ORF">MAR_030100</name>
</gene>
<feature type="region of interest" description="Disordered" evidence="1">
    <location>
        <begin position="583"/>
        <end position="610"/>
    </location>
</feature>
<accession>A0ABY7DL42</accession>
<reference evidence="2" key="1">
    <citation type="submission" date="2022-11" db="EMBL/GenBank/DDBJ databases">
        <title>Centuries of genome instability and evolution in soft-shell clam transmissible cancer (bioRxiv).</title>
        <authorList>
            <person name="Hart S.F.M."/>
            <person name="Yonemitsu M.A."/>
            <person name="Giersch R.M."/>
            <person name="Beal B.F."/>
            <person name="Arriagada G."/>
            <person name="Davis B.W."/>
            <person name="Ostrander E.A."/>
            <person name="Goff S.P."/>
            <person name="Metzger M.J."/>
        </authorList>
    </citation>
    <scope>NUCLEOTIDE SEQUENCE</scope>
    <source>
        <strain evidence="2">MELC-2E11</strain>
        <tissue evidence="2">Siphon/mantle</tissue>
    </source>
</reference>
<evidence type="ECO:0000313" key="3">
    <source>
        <dbReference type="Proteomes" id="UP001164746"/>
    </source>
</evidence>
<proteinExistence type="predicted"/>
<feature type="region of interest" description="Disordered" evidence="1">
    <location>
        <begin position="484"/>
        <end position="516"/>
    </location>
</feature>
<sequence>MEKMFVAVLYDEKGGRLDSLHVRLEEVGPGDQLESDRYLILIEGLTADQTGVNPGPSSPVVSQPVPCRNLSQARCAGLKKRKGGFMPPRMTKQPCVDPNVQADCPGTSNSNQMQLSYEKEYENVQQEERRDRKYSKDFNSVSYSDATDVNITNFNTDLDRVNKNVLKMYTRFGQGSQSSDSDSQGSAQAPISPWSVFGAKRASSITSPLVAHAANKHSGSPITSREDFVSMAACEESPFRDNTNKLTTNDNVNEDGPRTGYGLSRFSVNSIETCNPPTVKSSVKDENVKSSPDGCFKSAGINCEEKRNMSQILSLLRNKNIKPEVKHSANEISSKRFVTQSTHALNVQGSSNIAHEKDSAENVTRDKVSNINKTKSVQGSVLQFSPLIENVENSLEGSVENSQGETVNGGNKPDVDDYTVHKLEADVSDNLDNIGKFEVSFSPLSNFSESDIEDNPELMQSNNHDEELSDALCGNVEEHDAARQLGSNDKEFEQKQPQQVTKEIPDKGTDQSISQHGNGIYSSVDSEFACNKGDIPEAVEKYFEETAQECFEENVAVKEVSRDGDEQCNIVLEFSEDLFASTSSGNIQNDDNRSEIEVSNTKDTEGIDHDTEDFIDTMDKDESHGQSEQSLQGLIVESSESTFSCNTTSQDTMEFSCNTYKSDSQNTPSLQFGNSHKDQPCGIDSPYRDRYNIAGKTFDNYEKSIASESPDLSPVPHPSQLFRRKRGARLQQSIMGSVGSTMVSRAATLSVSRAMTVSDTGEDTMLGLGPKTFTREMTMLCTVGSPIQGPGQESLLDKEVTCTREGIIDSTAEIATTVDREPFPFCSGSNSPRSDIWANSESPFQRPPDKVGSEKSSPQFYIGWNEGKPLWNENTTLCVKKMKGEECHIVPDQARSVWNTESGSSQSTGDRIMQ</sequence>
<name>A0ABY7DL42_MYAAR</name>
<feature type="region of interest" description="Disordered" evidence="1">
    <location>
        <begin position="829"/>
        <end position="856"/>
    </location>
</feature>